<dbReference type="PANTHER" id="PTHR34390">
    <property type="entry name" value="UPF0442 PROTEIN YJJB-RELATED"/>
    <property type="match status" value="1"/>
</dbReference>
<feature type="transmembrane region" description="Helical" evidence="7">
    <location>
        <begin position="140"/>
        <end position="160"/>
    </location>
</feature>
<feature type="domain" description="Threonine/Serine exporter ThrE" evidence="9">
    <location>
        <begin position="273"/>
        <end position="400"/>
    </location>
</feature>
<comment type="caution">
    <text evidence="10">The sequence shown here is derived from an EMBL/GenBank/DDBJ whole genome shotgun (WGS) entry which is preliminary data.</text>
</comment>
<dbReference type="PATRIC" id="fig|1423744.4.peg.28"/>
<name>A0A0R2DKB6_9LACO</name>
<evidence type="ECO:0000256" key="6">
    <source>
        <dbReference type="ARBA" id="ARBA00034125"/>
    </source>
</evidence>
<comment type="subcellular location">
    <subcellularLocation>
        <location evidence="1">Cell membrane</location>
        <topology evidence="1">Multi-pass membrane protein</topology>
    </subcellularLocation>
</comment>
<evidence type="ECO:0000313" key="11">
    <source>
        <dbReference type="Proteomes" id="UP000051378"/>
    </source>
</evidence>
<keyword evidence="2" id="KW-1003">Cell membrane</keyword>
<proteinExistence type="inferred from homology"/>
<keyword evidence="5 7" id="KW-0472">Membrane</keyword>
<dbReference type="Pfam" id="PF06738">
    <property type="entry name" value="ThrE"/>
    <property type="match status" value="1"/>
</dbReference>
<dbReference type="Pfam" id="PF12821">
    <property type="entry name" value="ThrE_2"/>
    <property type="match status" value="1"/>
</dbReference>
<evidence type="ECO:0008006" key="12">
    <source>
        <dbReference type="Google" id="ProtNLM"/>
    </source>
</evidence>
<evidence type="ECO:0000313" key="10">
    <source>
        <dbReference type="EMBL" id="KRN04577.1"/>
    </source>
</evidence>
<evidence type="ECO:0000256" key="5">
    <source>
        <dbReference type="ARBA" id="ARBA00023136"/>
    </source>
</evidence>
<reference evidence="10 11" key="1">
    <citation type="journal article" date="2015" name="Genome Announc.">
        <title>Expanding the biotechnology potential of lactobacilli through comparative genomics of 213 strains and associated genera.</title>
        <authorList>
            <person name="Sun Z."/>
            <person name="Harris H.M."/>
            <person name="McCann A."/>
            <person name="Guo C."/>
            <person name="Argimon S."/>
            <person name="Zhang W."/>
            <person name="Yang X."/>
            <person name="Jeffery I.B."/>
            <person name="Cooney J.C."/>
            <person name="Kagawa T.F."/>
            <person name="Liu W."/>
            <person name="Song Y."/>
            <person name="Salvetti E."/>
            <person name="Wrobel A."/>
            <person name="Rasinkangas P."/>
            <person name="Parkhill J."/>
            <person name="Rea M.C."/>
            <person name="O'Sullivan O."/>
            <person name="Ritari J."/>
            <person name="Douillard F.P."/>
            <person name="Paul Ross R."/>
            <person name="Yang R."/>
            <person name="Briner A.E."/>
            <person name="Felis G.E."/>
            <person name="de Vos W.M."/>
            <person name="Barrangou R."/>
            <person name="Klaenhammer T.R."/>
            <person name="Caufield P.W."/>
            <person name="Cui Y."/>
            <person name="Zhang H."/>
            <person name="O'Toole P.W."/>
        </authorList>
    </citation>
    <scope>NUCLEOTIDE SEQUENCE [LARGE SCALE GENOMIC DNA]</scope>
    <source>
        <strain evidence="10 11">DSM 23037</strain>
    </source>
</reference>
<feature type="domain" description="Threonine/serine exporter-like N-terminal" evidence="8">
    <location>
        <begin position="12"/>
        <end position="250"/>
    </location>
</feature>
<evidence type="ECO:0000256" key="3">
    <source>
        <dbReference type="ARBA" id="ARBA00022692"/>
    </source>
</evidence>
<feature type="transmembrane region" description="Helical" evidence="7">
    <location>
        <begin position="318"/>
        <end position="338"/>
    </location>
</feature>
<organism evidence="10 11">
    <name type="scientific">Holzapfeliella floricola DSM 23037 = JCM 16512</name>
    <dbReference type="NCBI Taxonomy" id="1423744"/>
    <lineage>
        <taxon>Bacteria</taxon>
        <taxon>Bacillati</taxon>
        <taxon>Bacillota</taxon>
        <taxon>Bacilli</taxon>
        <taxon>Lactobacillales</taxon>
        <taxon>Lactobacillaceae</taxon>
        <taxon>Holzapfeliella</taxon>
    </lineage>
</organism>
<keyword evidence="4 7" id="KW-1133">Transmembrane helix</keyword>
<feature type="transmembrane region" description="Helical" evidence="7">
    <location>
        <begin position="270"/>
        <end position="287"/>
    </location>
</feature>
<comment type="similarity">
    <text evidence="6">Belongs to the ThrE exporter (TC 2.A.79) family.</text>
</comment>
<keyword evidence="11" id="KW-1185">Reference proteome</keyword>
<dbReference type="GO" id="GO:0015744">
    <property type="term" value="P:succinate transport"/>
    <property type="evidence" value="ECO:0007669"/>
    <property type="project" value="TreeGrafter"/>
</dbReference>
<evidence type="ECO:0000259" key="8">
    <source>
        <dbReference type="Pfam" id="PF06738"/>
    </source>
</evidence>
<feature type="transmembrane region" description="Helical" evidence="7">
    <location>
        <begin position="378"/>
        <end position="397"/>
    </location>
</feature>
<dbReference type="STRING" id="1423744.FC86_GL000025"/>
<evidence type="ECO:0000256" key="7">
    <source>
        <dbReference type="SAM" id="Phobius"/>
    </source>
</evidence>
<dbReference type="RefSeq" id="WP_056974216.1">
    <property type="nucleotide sequence ID" value="NZ_AYZL01000008.1"/>
</dbReference>
<dbReference type="GO" id="GO:0005886">
    <property type="term" value="C:plasma membrane"/>
    <property type="evidence" value="ECO:0007669"/>
    <property type="project" value="UniProtKB-SubCell"/>
</dbReference>
<keyword evidence="3 7" id="KW-0812">Transmembrane</keyword>
<dbReference type="EMBL" id="AYZL01000008">
    <property type="protein sequence ID" value="KRN04577.1"/>
    <property type="molecule type" value="Genomic_DNA"/>
</dbReference>
<evidence type="ECO:0000259" key="9">
    <source>
        <dbReference type="Pfam" id="PF12821"/>
    </source>
</evidence>
<evidence type="ECO:0000256" key="4">
    <source>
        <dbReference type="ARBA" id="ARBA00022989"/>
    </source>
</evidence>
<dbReference type="PANTHER" id="PTHR34390:SF2">
    <property type="entry name" value="SUCCINATE TRANSPORTER SUBUNIT YJJP-RELATED"/>
    <property type="match status" value="1"/>
</dbReference>
<dbReference type="GO" id="GO:0022857">
    <property type="term" value="F:transmembrane transporter activity"/>
    <property type="evidence" value="ECO:0007669"/>
    <property type="project" value="InterPro"/>
</dbReference>
<feature type="transmembrane region" description="Helical" evidence="7">
    <location>
        <begin position="227"/>
        <end position="250"/>
    </location>
</feature>
<evidence type="ECO:0000256" key="1">
    <source>
        <dbReference type="ARBA" id="ARBA00004651"/>
    </source>
</evidence>
<dbReference type="Proteomes" id="UP000051378">
    <property type="component" value="Unassembled WGS sequence"/>
</dbReference>
<gene>
    <name evidence="10" type="ORF">FC86_GL000025</name>
</gene>
<feature type="transmembrane region" description="Helical" evidence="7">
    <location>
        <begin position="172"/>
        <end position="190"/>
    </location>
</feature>
<feature type="transmembrane region" description="Helical" evidence="7">
    <location>
        <begin position="196"/>
        <end position="215"/>
    </location>
</feature>
<dbReference type="InterPro" id="IPR050539">
    <property type="entry name" value="ThrE_Dicarb/AminoAcid_Exp"/>
</dbReference>
<evidence type="ECO:0000256" key="2">
    <source>
        <dbReference type="ARBA" id="ARBA00022475"/>
    </source>
</evidence>
<dbReference type="AlphaFoldDB" id="A0A0R2DKB6"/>
<dbReference type="InterPro" id="IPR010619">
    <property type="entry name" value="ThrE-like_N"/>
</dbReference>
<sequence length="419" mass="45471">MNKRYVDIVLNTCLMAGKIMIQSGSEMYRVEDTINHIAKNAGLKDPVVFSTPTGLFVGVNHHPIVQLTQVYVRTINLEKVHRVNRLSREFGARKITLHELHQGLHEIHENTPSFSHYLKVLSTALLSATLMVLSVGQFNLAEFCLVPIAGMLAYSANNLVNRYTNIKFLSQVIASMVVAAFAILMVRLSLAQNMDALIVGGVLPLVPGLAIMNSLRDLFAGHLLTGVARGMEALITAAAIGGGVATVLRFSGNNMGTLSTALYLPFEQQVLINILFSFLGTVGFAVVVDVPAKALPYCGFSGMLGWMVYWIGTNSGSGHMMAYLLGAFAVGILSIVFARTKKMPVIIFNIPAIVPLVPGVTAYQAIRQVAIGGIDEAIRLSFTVMIITAAIAVGFMLSQVCGQLTSHIQHNYYEKKYKL</sequence>
<protein>
    <recommendedName>
        <fullName evidence="12">Threonine/serine exporter family protein</fullName>
    </recommendedName>
</protein>
<accession>A0A0R2DKB6</accession>
<dbReference type="InterPro" id="IPR024528">
    <property type="entry name" value="ThrE_2"/>
</dbReference>
<feature type="transmembrane region" description="Helical" evidence="7">
    <location>
        <begin position="345"/>
        <end position="366"/>
    </location>
</feature>